<protein>
    <submittedName>
        <fullName evidence="1">Uncharacterized protein</fullName>
    </submittedName>
</protein>
<accession>A0A2I0LE22</accession>
<proteinExistence type="predicted"/>
<keyword evidence="2" id="KW-1185">Reference proteome</keyword>
<evidence type="ECO:0000313" key="1">
    <source>
        <dbReference type="EMBL" id="PKI78922.1"/>
    </source>
</evidence>
<dbReference type="Proteomes" id="UP000233551">
    <property type="component" value="Unassembled WGS sequence"/>
</dbReference>
<dbReference type="AlphaFoldDB" id="A0A2I0LE22"/>
<feature type="non-terminal residue" evidence="1">
    <location>
        <position position="70"/>
    </location>
</feature>
<gene>
    <name evidence="1" type="ORF">CRG98_000695</name>
</gene>
<name>A0A2I0LE22_PUNGR</name>
<comment type="caution">
    <text evidence="1">The sequence shown here is derived from an EMBL/GenBank/DDBJ whole genome shotgun (WGS) entry which is preliminary data.</text>
</comment>
<evidence type="ECO:0000313" key="2">
    <source>
        <dbReference type="Proteomes" id="UP000233551"/>
    </source>
</evidence>
<sequence>MAQWHALASCTADGTALCASKREPLLVQDRMSCQGKPSSFRLLGARVSGFRGCAVGLTNSRILPRAPLTK</sequence>
<dbReference type="EMBL" id="PGOL01000030">
    <property type="protein sequence ID" value="PKI78922.1"/>
    <property type="molecule type" value="Genomic_DNA"/>
</dbReference>
<organism evidence="1 2">
    <name type="scientific">Punica granatum</name>
    <name type="common">Pomegranate</name>
    <dbReference type="NCBI Taxonomy" id="22663"/>
    <lineage>
        <taxon>Eukaryota</taxon>
        <taxon>Viridiplantae</taxon>
        <taxon>Streptophyta</taxon>
        <taxon>Embryophyta</taxon>
        <taxon>Tracheophyta</taxon>
        <taxon>Spermatophyta</taxon>
        <taxon>Magnoliopsida</taxon>
        <taxon>eudicotyledons</taxon>
        <taxon>Gunneridae</taxon>
        <taxon>Pentapetalae</taxon>
        <taxon>rosids</taxon>
        <taxon>malvids</taxon>
        <taxon>Myrtales</taxon>
        <taxon>Lythraceae</taxon>
        <taxon>Punica</taxon>
    </lineage>
</organism>
<reference evidence="1 2" key="1">
    <citation type="submission" date="2017-11" db="EMBL/GenBank/DDBJ databases">
        <title>De-novo sequencing of pomegranate (Punica granatum L.) genome.</title>
        <authorList>
            <person name="Akparov Z."/>
            <person name="Amiraslanov A."/>
            <person name="Hajiyeva S."/>
            <person name="Abbasov M."/>
            <person name="Kaur K."/>
            <person name="Hamwieh A."/>
            <person name="Solovyev V."/>
            <person name="Salamov A."/>
            <person name="Braich B."/>
            <person name="Kosarev P."/>
            <person name="Mahmoud A."/>
            <person name="Hajiyev E."/>
            <person name="Babayeva S."/>
            <person name="Izzatullayeva V."/>
            <person name="Mammadov A."/>
            <person name="Mammadov A."/>
            <person name="Sharifova S."/>
            <person name="Ojaghi J."/>
            <person name="Eynullazada K."/>
            <person name="Bayramov B."/>
            <person name="Abdulazimova A."/>
            <person name="Shahmuradov I."/>
        </authorList>
    </citation>
    <scope>NUCLEOTIDE SEQUENCE [LARGE SCALE GENOMIC DNA]</scope>
    <source>
        <strain evidence="2">cv. AG2017</strain>
        <tissue evidence="1">Leaf</tissue>
    </source>
</reference>